<dbReference type="EMBL" id="UINC01000288">
    <property type="protein sequence ID" value="SUZ52666.1"/>
    <property type="molecule type" value="Genomic_DNA"/>
</dbReference>
<protein>
    <recommendedName>
        <fullName evidence="2">Metallo-beta-lactamase domain-containing protein</fullName>
    </recommendedName>
</protein>
<feature type="non-terminal residue" evidence="1">
    <location>
        <position position="137"/>
    </location>
</feature>
<proteinExistence type="predicted"/>
<dbReference type="InterPro" id="IPR036866">
    <property type="entry name" value="RibonucZ/Hydroxyglut_hydro"/>
</dbReference>
<dbReference type="Gene3D" id="3.60.15.10">
    <property type="entry name" value="Ribonuclease Z/Hydroxyacylglutathione hydrolase-like"/>
    <property type="match status" value="1"/>
</dbReference>
<dbReference type="PROSITE" id="PS51257">
    <property type="entry name" value="PROKAR_LIPOPROTEIN"/>
    <property type="match status" value="1"/>
</dbReference>
<sequence>MSVPYWRPLLIGCFCWSVSSATGCATAAPTVSGVIDQSVASEDGVRLIYLGTGGWIFERGDDQVIAAPFFSNPGLVKTGLLPIRSDSDVVDEFMSRYDVSGAHVILVGHAHYDHLMDVPRVALEHAPRARILGSRTV</sequence>
<evidence type="ECO:0008006" key="2">
    <source>
        <dbReference type="Google" id="ProtNLM"/>
    </source>
</evidence>
<name>A0A381NDM4_9ZZZZ</name>
<reference evidence="1" key="1">
    <citation type="submission" date="2018-05" db="EMBL/GenBank/DDBJ databases">
        <authorList>
            <person name="Lanie J.A."/>
            <person name="Ng W.-L."/>
            <person name="Kazmierczak K.M."/>
            <person name="Andrzejewski T.M."/>
            <person name="Davidsen T.M."/>
            <person name="Wayne K.J."/>
            <person name="Tettelin H."/>
            <person name="Glass J.I."/>
            <person name="Rusch D."/>
            <person name="Podicherti R."/>
            <person name="Tsui H.-C.T."/>
            <person name="Winkler M.E."/>
        </authorList>
    </citation>
    <scope>NUCLEOTIDE SEQUENCE</scope>
</reference>
<accession>A0A381NDM4</accession>
<gene>
    <name evidence="1" type="ORF">METZ01_LOCUS5520</name>
</gene>
<dbReference type="SUPFAM" id="SSF56281">
    <property type="entry name" value="Metallo-hydrolase/oxidoreductase"/>
    <property type="match status" value="1"/>
</dbReference>
<dbReference type="AlphaFoldDB" id="A0A381NDM4"/>
<organism evidence="1">
    <name type="scientific">marine metagenome</name>
    <dbReference type="NCBI Taxonomy" id="408172"/>
    <lineage>
        <taxon>unclassified sequences</taxon>
        <taxon>metagenomes</taxon>
        <taxon>ecological metagenomes</taxon>
    </lineage>
</organism>
<evidence type="ECO:0000313" key="1">
    <source>
        <dbReference type="EMBL" id="SUZ52666.1"/>
    </source>
</evidence>